<proteinExistence type="predicted"/>
<comment type="caution">
    <text evidence="1">The sequence shown here is derived from an EMBL/GenBank/DDBJ whole genome shotgun (WGS) entry which is preliminary data.</text>
</comment>
<protein>
    <submittedName>
        <fullName evidence="1">Uncharacterized protein</fullName>
    </submittedName>
</protein>
<reference evidence="1 2" key="1">
    <citation type="submission" date="2020-01" db="EMBL/GenBank/DDBJ databases">
        <title>Identification and distribution of gene clusters putatively required for synthesis of sphingolipid metabolism inhibitors in phylogenetically diverse species of the filamentous fungus Fusarium.</title>
        <authorList>
            <person name="Kim H.-S."/>
            <person name="Busman M."/>
            <person name="Brown D.W."/>
            <person name="Divon H."/>
            <person name="Uhlig S."/>
            <person name="Proctor R.H."/>
        </authorList>
    </citation>
    <scope>NUCLEOTIDE SEQUENCE [LARGE SCALE GENOMIC DNA]</scope>
    <source>
        <strain evidence="1 2">NRRL 20459</strain>
    </source>
</reference>
<dbReference type="Proteomes" id="UP000554235">
    <property type="component" value="Unassembled WGS sequence"/>
</dbReference>
<gene>
    <name evidence="1" type="ORF">FALBO_13027</name>
</gene>
<organism evidence="1 2">
    <name type="scientific">Fusarium albosuccineum</name>
    <dbReference type="NCBI Taxonomy" id="1237068"/>
    <lineage>
        <taxon>Eukaryota</taxon>
        <taxon>Fungi</taxon>
        <taxon>Dikarya</taxon>
        <taxon>Ascomycota</taxon>
        <taxon>Pezizomycotina</taxon>
        <taxon>Sordariomycetes</taxon>
        <taxon>Hypocreomycetidae</taxon>
        <taxon>Hypocreales</taxon>
        <taxon>Nectriaceae</taxon>
        <taxon>Fusarium</taxon>
        <taxon>Fusarium decemcellulare species complex</taxon>
    </lineage>
</organism>
<accession>A0A8H4P8K8</accession>
<name>A0A8H4P8K8_9HYPO</name>
<dbReference type="EMBL" id="JAADYS010001996">
    <property type="protein sequence ID" value="KAF4460186.1"/>
    <property type="molecule type" value="Genomic_DNA"/>
</dbReference>
<evidence type="ECO:0000313" key="2">
    <source>
        <dbReference type="Proteomes" id="UP000554235"/>
    </source>
</evidence>
<evidence type="ECO:0000313" key="1">
    <source>
        <dbReference type="EMBL" id="KAF4460186.1"/>
    </source>
</evidence>
<keyword evidence="2" id="KW-1185">Reference proteome</keyword>
<sequence>MEDLAVADPLRVPAVGQADPHHHAQLEGAVLRGVDLGINLLLSISEHLELVVPGGDDLVHHVVDGRDTLVALRDVDLPDAHDVGYVHLGLSALVVEQHEPGVGVAGAHLAQVDAHVGAVAVVAHHETHSRLAAAGLAHLELEVAHGQVRAWDLPVRTVASIQSMTTIIKDICPVCGEGRNTASARFEHRRIGLDEPPEPVLCKCRHQGEIFASIVDKVHAVTTMMGEVTDLTIESLPNPSSNMVVIQSVCVNPVEETEVRLDGRLSELMYIRMKSGMFPNTTKNEMREVGCMWWTGMSTNTNAKVRVRDNGESVVKVLKRRDIIAPGYVLAVSDEYSFDGTVRYPTYDVNMTELRCTIDMATSTPGVLAKINVISRVYTSAFRVSYATEFELVDNQTPEVIKRIVTMSGSIVGFVQSMKQVVDKSFMNSVRSRDHVVVDVPSLDGFKGRFMAKADGIKVYAFCYSFGYVIALTDPDMTVISCMVSITPEEIVTMTDKPDVVVGEMLLDGSIVYFTTLAKNGLPLSSAYANDDMCTVTTKRPTLVYRTSWSSRPTRTNLKYEPTPNDGVVLVNEFRTMRLKQPTVDLLYSSGNLYALDSGTAVFVANGCSDMDEDTIYELDV</sequence>
<dbReference type="OrthoDB" id="4779100at2759"/>
<feature type="non-terminal residue" evidence="1">
    <location>
        <position position="1"/>
    </location>
</feature>
<dbReference type="AlphaFoldDB" id="A0A8H4P8K8"/>